<protein>
    <submittedName>
        <fullName evidence="6">SH2 domain-containing protein</fullName>
    </submittedName>
</protein>
<dbReference type="Pfam" id="PF00017">
    <property type="entry name" value="SH2"/>
    <property type="match status" value="1"/>
</dbReference>
<evidence type="ECO:0000313" key="6">
    <source>
        <dbReference type="WBParaSite" id="Csp11.Scaffold629.g15135.t1"/>
    </source>
</evidence>
<dbReference type="PANTHER" id="PTHR45734">
    <property type="entry name" value="TENSIN"/>
    <property type="match status" value="1"/>
</dbReference>
<keyword evidence="5" id="KW-1185">Reference proteome</keyword>
<dbReference type="eggNOG" id="KOG1930">
    <property type="taxonomic scope" value="Eukaryota"/>
</dbReference>
<dbReference type="Gene3D" id="3.30.505.10">
    <property type="entry name" value="SH2 domain"/>
    <property type="match status" value="1"/>
</dbReference>
<dbReference type="PANTHER" id="PTHR45734:SF10">
    <property type="entry name" value="BLISTERY, ISOFORM A"/>
    <property type="match status" value="1"/>
</dbReference>
<dbReference type="InterPro" id="IPR036860">
    <property type="entry name" value="SH2_dom_sf"/>
</dbReference>
<dbReference type="InterPro" id="IPR011993">
    <property type="entry name" value="PH-like_dom_sf"/>
</dbReference>
<dbReference type="InterPro" id="IPR033929">
    <property type="entry name" value="Tensin_PTB"/>
</dbReference>
<keyword evidence="2 3" id="KW-0727">SH2 domain</keyword>
<dbReference type="SUPFAM" id="SSF55550">
    <property type="entry name" value="SH2 domain"/>
    <property type="match status" value="1"/>
</dbReference>
<dbReference type="InterPro" id="IPR006020">
    <property type="entry name" value="PTB/PI_dom"/>
</dbReference>
<dbReference type="Gene3D" id="2.30.29.30">
    <property type="entry name" value="Pleckstrin-homology domain (PH domain)/Phosphotyrosine-binding domain (PTB)"/>
    <property type="match status" value="1"/>
</dbReference>
<evidence type="ECO:0000256" key="3">
    <source>
        <dbReference type="PROSITE-ProRule" id="PRU00191"/>
    </source>
</evidence>
<organism evidence="5 6">
    <name type="scientific">Caenorhabditis tropicalis</name>
    <dbReference type="NCBI Taxonomy" id="1561998"/>
    <lineage>
        <taxon>Eukaryota</taxon>
        <taxon>Metazoa</taxon>
        <taxon>Ecdysozoa</taxon>
        <taxon>Nematoda</taxon>
        <taxon>Chromadorea</taxon>
        <taxon>Rhabditida</taxon>
        <taxon>Rhabditina</taxon>
        <taxon>Rhabditomorpha</taxon>
        <taxon>Rhabditoidea</taxon>
        <taxon>Rhabditidae</taxon>
        <taxon>Peloderinae</taxon>
        <taxon>Caenorhabditis</taxon>
    </lineage>
</organism>
<name>A0A1I7U5S0_9PELO</name>
<dbReference type="PROSITE" id="PS50001">
    <property type="entry name" value="SH2"/>
    <property type="match status" value="1"/>
</dbReference>
<dbReference type="CDD" id="cd01213">
    <property type="entry name" value="PTB_tensin"/>
    <property type="match status" value="1"/>
</dbReference>
<comment type="similarity">
    <text evidence="1">Belongs to the PTEN phosphatase protein family.</text>
</comment>
<dbReference type="SUPFAM" id="SSF50729">
    <property type="entry name" value="PH domain-like"/>
    <property type="match status" value="1"/>
</dbReference>
<dbReference type="AlphaFoldDB" id="A0A1I7U5S0"/>
<dbReference type="STRING" id="1561998.A0A1I7U5S0"/>
<dbReference type="InterPro" id="IPR013625">
    <property type="entry name" value="PTB"/>
</dbReference>
<feature type="domain" description="SH2" evidence="4">
    <location>
        <begin position="112"/>
        <end position="216"/>
    </location>
</feature>
<dbReference type="InterPro" id="IPR051484">
    <property type="entry name" value="Tensin_PTEN_phosphatase"/>
</dbReference>
<dbReference type="WBParaSite" id="Csp11.Scaffold629.g15135.t1">
    <property type="protein sequence ID" value="Csp11.Scaffold629.g15135.t1"/>
    <property type="gene ID" value="Csp11.Scaffold629.g15135"/>
</dbReference>
<dbReference type="FunFam" id="2.30.29.30:FF:000462">
    <property type="entry name" value="TeNSin homolog"/>
    <property type="match status" value="1"/>
</dbReference>
<evidence type="ECO:0000259" key="4">
    <source>
        <dbReference type="PROSITE" id="PS50001"/>
    </source>
</evidence>
<evidence type="ECO:0000256" key="1">
    <source>
        <dbReference type="ARBA" id="ARBA00007881"/>
    </source>
</evidence>
<reference evidence="6" key="1">
    <citation type="submission" date="2016-11" db="UniProtKB">
        <authorList>
            <consortium name="WormBaseParasite"/>
        </authorList>
    </citation>
    <scope>IDENTIFICATION</scope>
</reference>
<dbReference type="SMART" id="SM00462">
    <property type="entry name" value="PTB"/>
    <property type="match status" value="1"/>
</dbReference>
<dbReference type="Proteomes" id="UP000095282">
    <property type="component" value="Unplaced"/>
</dbReference>
<proteinExistence type="inferred from homology"/>
<dbReference type="SMART" id="SM00252">
    <property type="entry name" value="SH2"/>
    <property type="match status" value="1"/>
</dbReference>
<evidence type="ECO:0000256" key="2">
    <source>
        <dbReference type="ARBA" id="ARBA00022999"/>
    </source>
</evidence>
<dbReference type="Pfam" id="PF08416">
    <property type="entry name" value="PTB"/>
    <property type="match status" value="1"/>
</dbReference>
<evidence type="ECO:0000313" key="5">
    <source>
        <dbReference type="Proteomes" id="UP000095282"/>
    </source>
</evidence>
<accession>A0A1I7U5S0</accession>
<dbReference type="GO" id="GO:0005925">
    <property type="term" value="C:focal adhesion"/>
    <property type="evidence" value="ECO:0007669"/>
    <property type="project" value="TreeGrafter"/>
</dbReference>
<dbReference type="InterPro" id="IPR000980">
    <property type="entry name" value="SH2"/>
</dbReference>
<sequence length="383" mass="41439">MTDTATTSASTTVVIHLKRTNHDDESATTGSATAQLHQNTRSRYCDVSLASSEESSDLSDVEEKDDLIRRTTITSSSKETMEEDEEEEEFDDVVMEEDVAAADDFQRQGGGGGILKKNNGKAIGMLRDKPPGTFVVRDSNSFPGAFGLALKVSTPPPGVNPGDGTELVRHFLIEPSPKGVKLKGCNNEPVFGSLSALVYQHSITALALPTKLVLPDFDPAATPEHLSATQALLEQGAACNVIYVGSVDVESLTGNECVKRSIATCSQRAMNGENRAVSVHFKVSSQGVTLTDNTRKVFFRRHFNVQSVIFAGMDPIDRRFENTRALGFHDGCISQARLFAFVARIPSSSENACHVFAELEPEQPGSAVVNFINKVMLAQKNRS</sequence>